<dbReference type="WBParaSite" id="SRAE_0000066300.1">
    <property type="protein sequence ID" value="SRAE_0000066300.1"/>
    <property type="gene ID" value="WBGene00256412"/>
</dbReference>
<name>A0A090L081_STRRB</name>
<keyword evidence="2" id="KW-1185">Reference proteome</keyword>
<reference evidence="3" key="3">
    <citation type="submission" date="2020-12" db="UniProtKB">
        <authorList>
            <consortium name="WormBaseParasite"/>
        </authorList>
    </citation>
    <scope>IDENTIFICATION</scope>
</reference>
<proteinExistence type="predicted"/>
<dbReference type="OrthoDB" id="417598at2759"/>
<dbReference type="Proteomes" id="UP000035682">
    <property type="component" value="Unplaced"/>
</dbReference>
<dbReference type="AlphaFoldDB" id="A0A090L081"/>
<evidence type="ECO:0000313" key="2">
    <source>
        <dbReference type="Proteomes" id="UP000035682"/>
    </source>
</evidence>
<dbReference type="WormBase" id="SRAE_0000066300">
    <property type="protein sequence ID" value="SRP04289"/>
    <property type="gene ID" value="WBGene00256412"/>
</dbReference>
<gene>
    <name evidence="1 3 4" type="ORF">SRAE_0000066300</name>
</gene>
<protein>
    <submittedName>
        <fullName evidence="3">Integrase zinc-binding domain-containing protein</fullName>
    </submittedName>
</protein>
<organism evidence="1">
    <name type="scientific">Strongyloides ratti</name>
    <name type="common">Parasitic roundworm</name>
    <dbReference type="NCBI Taxonomy" id="34506"/>
    <lineage>
        <taxon>Eukaryota</taxon>
        <taxon>Metazoa</taxon>
        <taxon>Ecdysozoa</taxon>
        <taxon>Nematoda</taxon>
        <taxon>Chromadorea</taxon>
        <taxon>Rhabditida</taxon>
        <taxon>Tylenchina</taxon>
        <taxon>Panagrolaimomorpha</taxon>
        <taxon>Strongyloidoidea</taxon>
        <taxon>Strongyloididae</taxon>
        <taxon>Strongyloides</taxon>
    </lineage>
</organism>
<evidence type="ECO:0000313" key="4">
    <source>
        <dbReference type="WormBase" id="SRAE_0000066300"/>
    </source>
</evidence>
<accession>A0A090L081</accession>
<sequence>MFSEILKYLTSCNICKKRNVAPKIDPLFRIVTNDMPLHTISSNIIGPMSNSNGYKYPLNVSDNASRFL</sequence>
<dbReference type="GeneID" id="36373910"/>
<reference evidence="2" key="2">
    <citation type="submission" date="2014-09" db="EMBL/GenBank/DDBJ databases">
        <authorList>
            <person name="Martin A.A."/>
        </authorList>
    </citation>
    <scope>NUCLEOTIDE SEQUENCE</scope>
    <source>
        <strain evidence="2">ED321</strain>
    </source>
</reference>
<reference evidence="1" key="1">
    <citation type="submission" date="2014-09" db="EMBL/GenBank/DDBJ databases">
        <authorList>
            <person name="Aslett A.Martin."/>
        </authorList>
    </citation>
    <scope>NUCLEOTIDE SEQUENCE</scope>
    <source>
        <strain evidence="1">ED321 Heterogonic</strain>
    </source>
</reference>
<dbReference type="CTD" id="36373910"/>
<evidence type="ECO:0000313" key="1">
    <source>
        <dbReference type="EMBL" id="CEF61542.1"/>
    </source>
</evidence>
<dbReference type="RefSeq" id="XP_024500751.1">
    <property type="nucleotide sequence ID" value="XM_024646583.1"/>
</dbReference>
<dbReference type="EMBL" id="LN609411">
    <property type="protein sequence ID" value="CEF61542.1"/>
    <property type="molecule type" value="Genomic_DNA"/>
</dbReference>
<evidence type="ECO:0000313" key="3">
    <source>
        <dbReference type="WBParaSite" id="SRAE_0000066300.1"/>
    </source>
</evidence>